<evidence type="ECO:0000256" key="2">
    <source>
        <dbReference type="ARBA" id="ARBA00023002"/>
    </source>
</evidence>
<dbReference type="PANTHER" id="PTHR43708">
    <property type="entry name" value="CONSERVED EXPRESSED OXIDOREDUCTASE (EUROFUNG)"/>
    <property type="match status" value="1"/>
</dbReference>
<keyword evidence="6" id="KW-1185">Reference proteome</keyword>
<dbReference type="SUPFAM" id="SSF51735">
    <property type="entry name" value="NAD(P)-binding Rossmann-fold domains"/>
    <property type="match status" value="1"/>
</dbReference>
<sequence>MGPAMKTLQVALIGYGFVGKVFHAPLIAHTEGLNLHTVVSRQPDVVAAAFPQVRIVAEADAAFADPAVDLVVIAAPNSAHAPLAEAALRHGKHVVVDKPFTVTLAEAQSVLAHAERSGRVLSVFQNRRWDADFLTVRKLIASGRLGEVAEFHSHFDRFRPRVADRWRERDEPGGGLWFDLGPHLLDQALQLFGMPQAIFADLAQQRAAAKTVDYFNVLLRYPRRRVVLHAGSLVPASGLRFAVHGTRGSYLKHGLDGQEDRLRAGGMPGEPGWGTDTQPGQLTVDEGGTLRTGSVASVPGDYREYYRGMRAAIMDGRPPPVTPQEALEVMGLIEMGIQSSLERREIAL</sequence>
<proteinExistence type="inferred from homology"/>
<dbReference type="InterPro" id="IPR004104">
    <property type="entry name" value="Gfo/Idh/MocA-like_OxRdtase_C"/>
</dbReference>
<dbReference type="NCBIfam" id="NF008607">
    <property type="entry name" value="PRK11579.1"/>
    <property type="match status" value="1"/>
</dbReference>
<dbReference type="InterPro" id="IPR051317">
    <property type="entry name" value="Gfo/Idh/MocA_oxidoreduct"/>
</dbReference>
<dbReference type="AlphaFoldDB" id="A0A286D319"/>
<name>A0A286D319_9GAMM</name>
<dbReference type="InterPro" id="IPR036291">
    <property type="entry name" value="NAD(P)-bd_dom_sf"/>
</dbReference>
<dbReference type="GO" id="GO:0000166">
    <property type="term" value="F:nucleotide binding"/>
    <property type="evidence" value="ECO:0007669"/>
    <property type="project" value="InterPro"/>
</dbReference>
<evidence type="ECO:0000313" key="6">
    <source>
        <dbReference type="Proteomes" id="UP000219374"/>
    </source>
</evidence>
<dbReference type="Gene3D" id="3.30.360.10">
    <property type="entry name" value="Dihydrodipicolinate Reductase, domain 2"/>
    <property type="match status" value="1"/>
</dbReference>
<dbReference type="Gene3D" id="3.40.50.720">
    <property type="entry name" value="NAD(P)-binding Rossmann-like Domain"/>
    <property type="match status" value="1"/>
</dbReference>
<dbReference type="Pfam" id="PF01408">
    <property type="entry name" value="GFO_IDH_MocA"/>
    <property type="match status" value="1"/>
</dbReference>
<dbReference type="SUPFAM" id="SSF55347">
    <property type="entry name" value="Glyceraldehyde-3-phosphate dehydrogenase-like, C-terminal domain"/>
    <property type="match status" value="1"/>
</dbReference>
<dbReference type="InterPro" id="IPR000683">
    <property type="entry name" value="Gfo/Idh/MocA-like_OxRdtase_N"/>
</dbReference>
<reference evidence="5 6" key="1">
    <citation type="submission" date="2017-09" db="EMBL/GenBank/DDBJ databases">
        <authorList>
            <person name="Ehlers B."/>
            <person name="Leendertz F.H."/>
        </authorList>
    </citation>
    <scope>NUCLEOTIDE SEQUENCE [LARGE SCALE GENOMIC DNA]</scope>
    <source>
        <strain evidence="5 6">CGMCC 1.10978</strain>
    </source>
</reference>
<accession>A0A286D319</accession>
<comment type="similarity">
    <text evidence="1">Belongs to the Gfo/Idh/MocA family.</text>
</comment>
<evidence type="ECO:0000256" key="1">
    <source>
        <dbReference type="ARBA" id="ARBA00010928"/>
    </source>
</evidence>
<feature type="domain" description="Gfo/Idh/MocA-like oxidoreductase C-terminal" evidence="4">
    <location>
        <begin position="137"/>
        <end position="348"/>
    </location>
</feature>
<evidence type="ECO:0000313" key="5">
    <source>
        <dbReference type="EMBL" id="SOD53065.1"/>
    </source>
</evidence>
<dbReference type="GO" id="GO:0016491">
    <property type="term" value="F:oxidoreductase activity"/>
    <property type="evidence" value="ECO:0007669"/>
    <property type="project" value="UniProtKB-KW"/>
</dbReference>
<dbReference type="PANTHER" id="PTHR43708:SF5">
    <property type="entry name" value="CONSERVED EXPRESSED OXIDOREDUCTASE (EUROFUNG)-RELATED"/>
    <property type="match status" value="1"/>
</dbReference>
<evidence type="ECO:0000259" key="3">
    <source>
        <dbReference type="Pfam" id="PF01408"/>
    </source>
</evidence>
<evidence type="ECO:0000259" key="4">
    <source>
        <dbReference type="Pfam" id="PF02894"/>
    </source>
</evidence>
<dbReference type="Pfam" id="PF02894">
    <property type="entry name" value="GFO_IDH_MocA_C"/>
    <property type="match status" value="1"/>
</dbReference>
<dbReference type="Proteomes" id="UP000219374">
    <property type="component" value="Unassembled WGS sequence"/>
</dbReference>
<feature type="domain" description="Gfo/Idh/MocA-like oxidoreductase N-terminal" evidence="3">
    <location>
        <begin position="9"/>
        <end position="123"/>
    </location>
</feature>
<keyword evidence="2" id="KW-0560">Oxidoreductase</keyword>
<gene>
    <name evidence="5" type="ORF">SAMN06296416_102220</name>
</gene>
<dbReference type="EMBL" id="OCND01000002">
    <property type="protein sequence ID" value="SOD53065.1"/>
    <property type="molecule type" value="Genomic_DNA"/>
</dbReference>
<organism evidence="5 6">
    <name type="scientific">Pseudoxanthomonas wuyuanensis</name>
    <dbReference type="NCBI Taxonomy" id="1073196"/>
    <lineage>
        <taxon>Bacteria</taxon>
        <taxon>Pseudomonadati</taxon>
        <taxon>Pseudomonadota</taxon>
        <taxon>Gammaproteobacteria</taxon>
        <taxon>Lysobacterales</taxon>
        <taxon>Lysobacteraceae</taxon>
        <taxon>Pseudoxanthomonas</taxon>
    </lineage>
</organism>
<protein>
    <submittedName>
        <fullName evidence="5">Predicted dehydrogenase</fullName>
    </submittedName>
</protein>